<keyword evidence="2" id="KW-1133">Transmembrane helix</keyword>
<evidence type="ECO:0000313" key="3">
    <source>
        <dbReference type="EMBL" id="GLQ17612.1"/>
    </source>
</evidence>
<name>A0ABQ5USI1_9HYPH</name>
<evidence type="ECO:0000256" key="1">
    <source>
        <dbReference type="SAM" id="Coils"/>
    </source>
</evidence>
<accession>A0ABQ5USI1</accession>
<protein>
    <submittedName>
        <fullName evidence="3">Uncharacterized protein</fullName>
    </submittedName>
</protein>
<keyword evidence="2" id="KW-0812">Transmembrane</keyword>
<reference evidence="3" key="2">
    <citation type="submission" date="2023-01" db="EMBL/GenBank/DDBJ databases">
        <title>Draft genome sequence of Maritalea porphyrae strain NBRC 107169.</title>
        <authorList>
            <person name="Sun Q."/>
            <person name="Mori K."/>
        </authorList>
    </citation>
    <scope>NUCLEOTIDE SEQUENCE</scope>
    <source>
        <strain evidence="3">NBRC 107169</strain>
    </source>
</reference>
<gene>
    <name evidence="3" type="ORF">GCM10007879_18610</name>
</gene>
<dbReference type="EMBL" id="BSNI01000002">
    <property type="protein sequence ID" value="GLQ17612.1"/>
    <property type="molecule type" value="Genomic_DNA"/>
</dbReference>
<comment type="caution">
    <text evidence="3">The sequence shown here is derived from an EMBL/GenBank/DDBJ whole genome shotgun (WGS) entry which is preliminary data.</text>
</comment>
<proteinExistence type="predicted"/>
<evidence type="ECO:0000256" key="2">
    <source>
        <dbReference type="SAM" id="Phobius"/>
    </source>
</evidence>
<feature type="coiled-coil region" evidence="1">
    <location>
        <begin position="18"/>
        <end position="45"/>
    </location>
</feature>
<keyword evidence="4" id="KW-1185">Reference proteome</keyword>
<dbReference type="Proteomes" id="UP001161405">
    <property type="component" value="Unassembled WGS sequence"/>
</dbReference>
<evidence type="ECO:0000313" key="4">
    <source>
        <dbReference type="Proteomes" id="UP001161405"/>
    </source>
</evidence>
<keyword evidence="1" id="KW-0175">Coiled coil</keyword>
<feature type="transmembrane region" description="Helical" evidence="2">
    <location>
        <begin position="122"/>
        <end position="142"/>
    </location>
</feature>
<organism evidence="3 4">
    <name type="scientific">Maritalea porphyrae</name>
    <dbReference type="NCBI Taxonomy" id="880732"/>
    <lineage>
        <taxon>Bacteria</taxon>
        <taxon>Pseudomonadati</taxon>
        <taxon>Pseudomonadota</taxon>
        <taxon>Alphaproteobacteria</taxon>
        <taxon>Hyphomicrobiales</taxon>
        <taxon>Devosiaceae</taxon>
        <taxon>Maritalea</taxon>
    </lineage>
</organism>
<reference evidence="3" key="1">
    <citation type="journal article" date="2014" name="Int. J. Syst. Evol. Microbiol.">
        <title>Complete genome of a new Firmicutes species belonging to the dominant human colonic microbiota ('Ruminococcus bicirculans') reveals two chromosomes and a selective capacity to utilize plant glucans.</title>
        <authorList>
            <consortium name="NISC Comparative Sequencing Program"/>
            <person name="Wegmann U."/>
            <person name="Louis P."/>
            <person name="Goesmann A."/>
            <person name="Henrissat B."/>
            <person name="Duncan S.H."/>
            <person name="Flint H.J."/>
        </authorList>
    </citation>
    <scope>NUCLEOTIDE SEQUENCE</scope>
    <source>
        <strain evidence="3">NBRC 107169</strain>
    </source>
</reference>
<sequence length="143" mass="16047">MFAILHLIEGGKSGFISMNETSRGAEEYLAEVKQLEDLLTRQLSEVEGDDLFAELKRNDYRAAHEVLVEDGPIRTLDDNDTEATGVLQGFTTRARKFAQQAVFNQQALADFLVEEQKAAKAFRFQALMLLGLIVVLLFALLLR</sequence>
<keyword evidence="2" id="KW-0472">Membrane</keyword>